<keyword evidence="3" id="KW-1185">Reference proteome</keyword>
<dbReference type="InterPro" id="IPR025438">
    <property type="entry name" value="DUF4180"/>
</dbReference>
<dbReference type="EMBL" id="RZNB01000003">
    <property type="protein sequence ID" value="RWZ51014.1"/>
    <property type="molecule type" value="Genomic_DNA"/>
</dbReference>
<evidence type="ECO:0000313" key="3">
    <source>
        <dbReference type="Proteomes" id="UP000288547"/>
    </source>
</evidence>
<protein>
    <submittedName>
        <fullName evidence="2">DUF4180 domain-containing protein</fullName>
    </submittedName>
</protein>
<organism evidence="2 3">
    <name type="scientific">Labedella phragmitis</name>
    <dbReference type="NCBI Taxonomy" id="2498849"/>
    <lineage>
        <taxon>Bacteria</taxon>
        <taxon>Bacillati</taxon>
        <taxon>Actinomycetota</taxon>
        <taxon>Actinomycetes</taxon>
        <taxon>Micrococcales</taxon>
        <taxon>Microbacteriaceae</taxon>
        <taxon>Labedella</taxon>
    </lineage>
</organism>
<dbReference type="Pfam" id="PF13788">
    <property type="entry name" value="DUF4180"/>
    <property type="match status" value="1"/>
</dbReference>
<gene>
    <name evidence="2" type="ORF">ELQ90_09455</name>
</gene>
<dbReference type="OrthoDB" id="8595425at2"/>
<name>A0A3S5CEI9_9MICO</name>
<accession>A0A3S5CEI9</accession>
<evidence type="ECO:0000259" key="1">
    <source>
        <dbReference type="Pfam" id="PF13788"/>
    </source>
</evidence>
<dbReference type="RefSeq" id="WP_128495008.1">
    <property type="nucleotide sequence ID" value="NZ_RZNB01000003.1"/>
</dbReference>
<reference evidence="2 3" key="1">
    <citation type="submission" date="2018-12" db="EMBL/GenBank/DDBJ databases">
        <authorList>
            <person name="Li F."/>
        </authorList>
    </citation>
    <scope>NUCLEOTIDE SEQUENCE [LARGE SCALE GENOMIC DNA]</scope>
    <source>
        <strain evidence="2 3">11W25H-1</strain>
    </source>
</reference>
<evidence type="ECO:0000313" key="2">
    <source>
        <dbReference type="EMBL" id="RWZ51014.1"/>
    </source>
</evidence>
<proteinExistence type="predicted"/>
<dbReference type="AlphaFoldDB" id="A0A3S5CEI9"/>
<dbReference type="Proteomes" id="UP000288547">
    <property type="component" value="Unassembled WGS sequence"/>
</dbReference>
<comment type="caution">
    <text evidence="2">The sequence shown here is derived from an EMBL/GenBank/DDBJ whole genome shotgun (WGS) entry which is preliminary data.</text>
</comment>
<sequence>MESITYGENTVLLVDELGGALSTPDDATTLLEAAFSEHATVVAVPVGRFDPLFFDLSTGFAGEFLQKFVTYRIAIAIVGDISETIAGSAALSAFVVESNRGAHVWFVPDVSAIESLVGRLDPR</sequence>
<feature type="domain" description="DUF4180" evidence="1">
    <location>
        <begin position="9"/>
        <end position="114"/>
    </location>
</feature>